<dbReference type="GO" id="GO:0005739">
    <property type="term" value="C:mitochondrion"/>
    <property type="evidence" value="ECO:0007669"/>
    <property type="project" value="UniProtKB-SubCell"/>
</dbReference>
<evidence type="ECO:0000256" key="3">
    <source>
        <dbReference type="ARBA" id="ARBA00022980"/>
    </source>
</evidence>
<dbReference type="OrthoDB" id="3980895at2759"/>
<dbReference type="GO" id="GO:0005840">
    <property type="term" value="C:ribosome"/>
    <property type="evidence" value="ECO:0007669"/>
    <property type="project" value="UniProtKB-KW"/>
</dbReference>
<organism evidence="7 8">
    <name type="scientific">Candida metapsilosis</name>
    <dbReference type="NCBI Taxonomy" id="273372"/>
    <lineage>
        <taxon>Eukaryota</taxon>
        <taxon>Fungi</taxon>
        <taxon>Dikarya</taxon>
        <taxon>Ascomycota</taxon>
        <taxon>Saccharomycotina</taxon>
        <taxon>Pichiomycetes</taxon>
        <taxon>Debaryomycetaceae</taxon>
        <taxon>Candida/Lodderomyces clade</taxon>
        <taxon>Candida</taxon>
    </lineage>
</organism>
<dbReference type="GO" id="GO:1990904">
    <property type="term" value="C:ribonucleoprotein complex"/>
    <property type="evidence" value="ECO:0007669"/>
    <property type="project" value="UniProtKB-KW"/>
</dbReference>
<evidence type="ECO:0000313" key="7">
    <source>
        <dbReference type="EMBL" id="KAG5418316.1"/>
    </source>
</evidence>
<dbReference type="Proteomes" id="UP000669133">
    <property type="component" value="Unassembled WGS sequence"/>
</dbReference>
<dbReference type="RefSeq" id="XP_067547432.1">
    <property type="nucleotide sequence ID" value="XM_067692852.1"/>
</dbReference>
<reference evidence="7 8" key="1">
    <citation type="submission" date="2020-12" db="EMBL/GenBank/DDBJ databases">
        <title>Effect of drift, selection, and recombination on the evolution of hybrid genomes in Candida yeast pathogens.</title>
        <authorList>
            <person name="Mixao V."/>
            <person name="Ksiezopolska E."/>
            <person name="Saus E."/>
            <person name="Boekhout T."/>
            <person name="Gacser A."/>
            <person name="Gabaldon T."/>
        </authorList>
    </citation>
    <scope>NUCLEOTIDE SEQUENCE [LARGE SCALE GENOMIC DNA]</scope>
    <source>
        <strain evidence="7 8">BP57</strain>
    </source>
</reference>
<sequence>MLTRRSLLTSTRPLTTSTAARSWFGDLFGNKSSKITSQQKRSDIIENQDDYINKDLTKITHLTRENSPLYLEKVGKLKSKKLDPEFKVRDWKNVKGLRGCDLEVVYDDKVKLQNVFNSSYKQVTGQDIQFEKYADVTLHDLKFRFELIKQLQSNLGFEFNDYVISCSHDLNSLYYEIEKVVNKRWSNERNPNAIVLRQEDFTAKNIYLNESRDEYEKQKEFSKLLKEVERLEQQHLEQKA</sequence>
<dbReference type="Pfam" id="PF10501">
    <property type="entry name" value="Ribosomal_L50"/>
    <property type="match status" value="1"/>
</dbReference>
<dbReference type="EMBL" id="JAEOAQ010000005">
    <property type="protein sequence ID" value="KAG5418316.1"/>
    <property type="molecule type" value="Genomic_DNA"/>
</dbReference>
<proteinExistence type="inferred from homology"/>
<name>A0A8H7ZE60_9ASCO</name>
<comment type="subcellular location">
    <subcellularLocation>
        <location evidence="1">Mitochondrion</location>
    </subcellularLocation>
</comment>
<keyword evidence="8" id="KW-1185">Reference proteome</keyword>
<evidence type="ECO:0000313" key="8">
    <source>
        <dbReference type="Proteomes" id="UP000669133"/>
    </source>
</evidence>
<evidence type="ECO:0000256" key="4">
    <source>
        <dbReference type="ARBA" id="ARBA00023128"/>
    </source>
</evidence>
<accession>A0A8H7ZE60</accession>
<dbReference type="AlphaFoldDB" id="A0A8H7ZE60"/>
<keyword evidence="4" id="KW-0496">Mitochondrion</keyword>
<protein>
    <recommendedName>
        <fullName evidence="6">Large ribosomal subunit protein mL50</fullName>
    </recommendedName>
</protein>
<evidence type="ECO:0000256" key="2">
    <source>
        <dbReference type="ARBA" id="ARBA00008860"/>
    </source>
</evidence>
<keyword evidence="5" id="KW-0687">Ribonucleoprotein</keyword>
<evidence type="ECO:0000256" key="6">
    <source>
        <dbReference type="ARBA" id="ARBA00035183"/>
    </source>
</evidence>
<dbReference type="GeneID" id="93652473"/>
<dbReference type="Gene3D" id="1.10.1200.10">
    <property type="entry name" value="ACP-like"/>
    <property type="match status" value="1"/>
</dbReference>
<comment type="similarity">
    <text evidence="2">Belongs to the mitochondrion-specific ribosomal protein mL50 family.</text>
</comment>
<evidence type="ECO:0000256" key="5">
    <source>
        <dbReference type="ARBA" id="ARBA00023274"/>
    </source>
</evidence>
<keyword evidence="3" id="KW-0689">Ribosomal protein</keyword>
<comment type="caution">
    <text evidence="7">The sequence shown here is derived from an EMBL/GenBank/DDBJ whole genome shotgun (WGS) entry which is preliminary data.</text>
</comment>
<dbReference type="InterPro" id="IPR036736">
    <property type="entry name" value="ACP-like_sf"/>
</dbReference>
<evidence type="ECO:0000256" key="1">
    <source>
        <dbReference type="ARBA" id="ARBA00004173"/>
    </source>
</evidence>
<gene>
    <name evidence="7" type="ORF">I9W82_003844</name>
</gene>
<dbReference type="InterPro" id="IPR018305">
    <property type="entry name" value="Ribosomal_m50"/>
</dbReference>